<feature type="transmembrane region" description="Helical" evidence="1">
    <location>
        <begin position="222"/>
        <end position="248"/>
    </location>
</feature>
<dbReference type="GO" id="GO:0006629">
    <property type="term" value="P:lipid metabolic process"/>
    <property type="evidence" value="ECO:0007669"/>
    <property type="project" value="InterPro"/>
</dbReference>
<dbReference type="PROSITE" id="PS51704">
    <property type="entry name" value="GP_PDE"/>
    <property type="match status" value="1"/>
</dbReference>
<dbReference type="InterPro" id="IPR030395">
    <property type="entry name" value="GP_PDE_dom"/>
</dbReference>
<evidence type="ECO:0000256" key="1">
    <source>
        <dbReference type="SAM" id="Phobius"/>
    </source>
</evidence>
<organism evidence="3 4">
    <name type="scientific">Microbacterium pseudoresistens</name>
    <dbReference type="NCBI Taxonomy" id="640634"/>
    <lineage>
        <taxon>Bacteria</taxon>
        <taxon>Bacillati</taxon>
        <taxon>Actinomycetota</taxon>
        <taxon>Actinomycetes</taxon>
        <taxon>Micrococcales</taxon>
        <taxon>Microbacteriaceae</taxon>
        <taxon>Microbacterium</taxon>
    </lineage>
</organism>
<evidence type="ECO:0000259" key="2">
    <source>
        <dbReference type="PROSITE" id="PS51704"/>
    </source>
</evidence>
<dbReference type="PANTHER" id="PTHR46211">
    <property type="entry name" value="GLYCEROPHOSPHORYL DIESTER PHOSPHODIESTERASE"/>
    <property type="match status" value="1"/>
</dbReference>
<feature type="transmembrane region" description="Helical" evidence="1">
    <location>
        <begin position="132"/>
        <end position="155"/>
    </location>
</feature>
<dbReference type="Pfam" id="PF03009">
    <property type="entry name" value="GDPD"/>
    <property type="match status" value="1"/>
</dbReference>
<dbReference type="PANTHER" id="PTHR46211:SF8">
    <property type="entry name" value="PHOSPHODIESTERASE"/>
    <property type="match status" value="1"/>
</dbReference>
<reference evidence="3 4" key="1">
    <citation type="submission" date="2020-07" db="EMBL/GenBank/DDBJ databases">
        <title>Sequencing the genomes of 1000 actinobacteria strains.</title>
        <authorList>
            <person name="Klenk H.-P."/>
        </authorList>
    </citation>
    <scope>NUCLEOTIDE SEQUENCE [LARGE SCALE GENOMIC DNA]</scope>
    <source>
        <strain evidence="3 4">DSM 22185</strain>
    </source>
</reference>
<sequence length="603" mass="64237">MKRPPLPVRRSLAEGYREAFTRLGRTLVVVAVVQGAVALVAAPLLVALFGLATRASGLTAVTTTTFGQFLRSPAGLAIAITSLVLVAAALLAQAAIFAFIADARLRDGGFTARGVARRLGERLSDLLRRPSTLLLIPYLVLVVPLGQAGIGSVLTRWIAIPRFVTDEIVKTPMLAIAYIVVILLLWWVNLRLIFTIPLLALTDMTAPRALARSWMLTRWRSVRVVALLAGVLVPLAIGSMILAGAALLPTLISDATVPDASLAVASLSLGALQVAVFFFVGVMLMVQAQTLVAALRAAQAWEDAPLTVAGPRRRVGRPLAVTVVTASVLAFGGASAAASGPLDEVADGATLVLAHRGFTASGVENTIPALDAANAAGADLVEMDVQQTADGRWVLMHDTDLKRLAGKDTSVGALTLAEATAITVHDEEGRTAKIPSLREYLQRADELGQQLLIEIKVHGGETPDYVEGLIDLIDEVDGADEHIYHTLSADVVDEFTRLRPDLTIGYIVPISFGGVPDTPASFLVLEQSVYTQQRRDDIWNTGKAVFVWTVQDEADMRELMRDRVDGIITDHPDLAVKTLEDVTGEKGLSARLADAVGRLIATP</sequence>
<dbReference type="EC" id="3.1.4.46" evidence="3"/>
<feature type="transmembrane region" description="Helical" evidence="1">
    <location>
        <begin position="319"/>
        <end position="338"/>
    </location>
</feature>
<dbReference type="Gene3D" id="3.20.20.190">
    <property type="entry name" value="Phosphatidylinositol (PI) phosphodiesterase"/>
    <property type="match status" value="1"/>
</dbReference>
<dbReference type="AlphaFoldDB" id="A0A7Y9EV72"/>
<dbReference type="RefSeq" id="WP_179431414.1">
    <property type="nucleotide sequence ID" value="NZ_BAABLC010000009.1"/>
</dbReference>
<keyword evidence="4" id="KW-1185">Reference proteome</keyword>
<dbReference type="InterPro" id="IPR017946">
    <property type="entry name" value="PLC-like_Pdiesterase_TIM-brl"/>
</dbReference>
<dbReference type="Proteomes" id="UP000552045">
    <property type="component" value="Unassembled WGS sequence"/>
</dbReference>
<dbReference type="SUPFAM" id="SSF51695">
    <property type="entry name" value="PLC-like phosphodiesterases"/>
    <property type="match status" value="1"/>
</dbReference>
<feature type="domain" description="GP-PDE" evidence="2">
    <location>
        <begin position="350"/>
        <end position="579"/>
    </location>
</feature>
<feature type="transmembrane region" description="Helical" evidence="1">
    <location>
        <begin position="72"/>
        <end position="100"/>
    </location>
</feature>
<dbReference type="Pfam" id="PF10110">
    <property type="entry name" value="GPDPase_memb"/>
    <property type="match status" value="1"/>
</dbReference>
<keyword evidence="3" id="KW-0378">Hydrolase</keyword>
<keyword evidence="1" id="KW-1133">Transmembrane helix</keyword>
<keyword evidence="1" id="KW-0812">Transmembrane</keyword>
<evidence type="ECO:0000313" key="4">
    <source>
        <dbReference type="Proteomes" id="UP000552045"/>
    </source>
</evidence>
<feature type="transmembrane region" description="Helical" evidence="1">
    <location>
        <begin position="27"/>
        <end position="52"/>
    </location>
</feature>
<evidence type="ECO:0000313" key="3">
    <source>
        <dbReference type="EMBL" id="NYD53675.1"/>
    </source>
</evidence>
<proteinExistence type="predicted"/>
<dbReference type="GO" id="GO:0008889">
    <property type="term" value="F:glycerophosphodiester phosphodiesterase activity"/>
    <property type="evidence" value="ECO:0007669"/>
    <property type="project" value="UniProtKB-EC"/>
</dbReference>
<comment type="caution">
    <text evidence="3">The sequence shown here is derived from an EMBL/GenBank/DDBJ whole genome shotgun (WGS) entry which is preliminary data.</text>
</comment>
<accession>A0A7Y9EV72</accession>
<keyword evidence="1" id="KW-0472">Membrane</keyword>
<protein>
    <submittedName>
        <fullName evidence="3">Glycerophosphoryl diester phosphodiesterase</fullName>
        <ecNumber evidence="3">3.1.4.46</ecNumber>
    </submittedName>
</protein>
<dbReference type="InterPro" id="IPR018476">
    <property type="entry name" value="GlyceroP-diester-Pdiesterase_M"/>
</dbReference>
<gene>
    <name evidence="3" type="ORF">BKA02_000730</name>
</gene>
<dbReference type="EMBL" id="JACCBH010000001">
    <property type="protein sequence ID" value="NYD53675.1"/>
    <property type="molecule type" value="Genomic_DNA"/>
</dbReference>
<feature type="transmembrane region" description="Helical" evidence="1">
    <location>
        <begin position="260"/>
        <end position="286"/>
    </location>
</feature>
<name>A0A7Y9EV72_9MICO</name>
<feature type="transmembrane region" description="Helical" evidence="1">
    <location>
        <begin position="175"/>
        <end position="201"/>
    </location>
</feature>